<evidence type="ECO:0000256" key="8">
    <source>
        <dbReference type="PROSITE-ProRule" id="PRU00108"/>
    </source>
</evidence>
<dbReference type="InterPro" id="IPR003350">
    <property type="entry name" value="CUT_dom"/>
</dbReference>
<evidence type="ECO:0000256" key="5">
    <source>
        <dbReference type="ARBA" id="ARBA00023155"/>
    </source>
</evidence>
<proteinExistence type="inferred from homology"/>
<evidence type="ECO:0000256" key="4">
    <source>
        <dbReference type="ARBA" id="ARBA00023125"/>
    </source>
</evidence>
<feature type="compositionally biased region" description="Low complexity" evidence="11">
    <location>
        <begin position="126"/>
        <end position="143"/>
    </location>
</feature>
<dbReference type="GO" id="GO:0000978">
    <property type="term" value="F:RNA polymerase II cis-regulatory region sequence-specific DNA binding"/>
    <property type="evidence" value="ECO:0007669"/>
    <property type="project" value="TreeGrafter"/>
</dbReference>
<accession>A0A1S8X004</accession>
<keyword evidence="5 8" id="KW-0371">Homeobox</keyword>
<dbReference type="InterPro" id="IPR001356">
    <property type="entry name" value="HD"/>
</dbReference>
<dbReference type="InterPro" id="IPR051649">
    <property type="entry name" value="CUT_Homeobox"/>
</dbReference>
<feature type="region of interest" description="Disordered" evidence="11">
    <location>
        <begin position="1039"/>
        <end position="1085"/>
    </location>
</feature>
<dbReference type="EMBL" id="KV892888">
    <property type="protein sequence ID" value="OON20045.1"/>
    <property type="molecule type" value="Genomic_DNA"/>
</dbReference>
<dbReference type="PANTHER" id="PTHR14057">
    <property type="entry name" value="TRANSCRIPTION FACTOR ONECUT"/>
    <property type="match status" value="1"/>
</dbReference>
<evidence type="ECO:0000256" key="11">
    <source>
        <dbReference type="SAM" id="MobiDB-lite"/>
    </source>
</evidence>
<feature type="region of interest" description="Disordered" evidence="11">
    <location>
        <begin position="123"/>
        <end position="143"/>
    </location>
</feature>
<dbReference type="FunFam" id="1.10.10.60:FF:000054">
    <property type="entry name" value="One cut domain family member"/>
    <property type="match status" value="1"/>
</dbReference>
<feature type="compositionally biased region" description="Polar residues" evidence="11">
    <location>
        <begin position="715"/>
        <end position="725"/>
    </location>
</feature>
<dbReference type="PANTHER" id="PTHR14057:SF47">
    <property type="entry name" value="HOMEOBOX PROTEIN ONECUT"/>
    <property type="match status" value="1"/>
</dbReference>
<evidence type="ECO:0000256" key="10">
    <source>
        <dbReference type="RuleBase" id="RU361129"/>
    </source>
</evidence>
<comment type="similarity">
    <text evidence="2 10">Belongs to the CUT homeobox family.</text>
</comment>
<protein>
    <recommendedName>
        <fullName evidence="10">One cut domain family member</fullName>
    </recommendedName>
</protein>
<gene>
    <name evidence="14" type="ORF">X801_04077</name>
</gene>
<dbReference type="Pfam" id="PF00046">
    <property type="entry name" value="Homeodomain"/>
    <property type="match status" value="1"/>
</dbReference>
<dbReference type="PROSITE" id="PS50071">
    <property type="entry name" value="HOMEOBOX_2"/>
    <property type="match status" value="1"/>
</dbReference>
<name>A0A1S8X004_OPIVI</name>
<keyword evidence="7 8" id="KW-0539">Nucleus</keyword>
<dbReference type="Proteomes" id="UP000243686">
    <property type="component" value="Unassembled WGS sequence"/>
</dbReference>
<dbReference type="Pfam" id="PF02376">
    <property type="entry name" value="CUT"/>
    <property type="match status" value="1"/>
</dbReference>
<evidence type="ECO:0000256" key="1">
    <source>
        <dbReference type="ARBA" id="ARBA00004123"/>
    </source>
</evidence>
<dbReference type="AlphaFoldDB" id="A0A1S8X004"/>
<dbReference type="Gene3D" id="1.10.10.60">
    <property type="entry name" value="Homeodomain-like"/>
    <property type="match status" value="1"/>
</dbReference>
<evidence type="ECO:0000256" key="7">
    <source>
        <dbReference type="ARBA" id="ARBA00023242"/>
    </source>
</evidence>
<keyword evidence="3 10" id="KW-0805">Transcription regulation</keyword>
<feature type="region of interest" description="Disordered" evidence="11">
    <location>
        <begin position="701"/>
        <end position="725"/>
    </location>
</feature>
<dbReference type="PROSITE" id="PS51042">
    <property type="entry name" value="CUT"/>
    <property type="match status" value="1"/>
</dbReference>
<evidence type="ECO:0000259" key="13">
    <source>
        <dbReference type="PROSITE" id="PS51042"/>
    </source>
</evidence>
<dbReference type="InterPro" id="IPR010982">
    <property type="entry name" value="Lambda_DNA-bd_dom_sf"/>
</dbReference>
<dbReference type="Gene3D" id="1.10.260.40">
    <property type="entry name" value="lambda repressor-like DNA-binding domains"/>
    <property type="match status" value="1"/>
</dbReference>
<evidence type="ECO:0000256" key="2">
    <source>
        <dbReference type="ARBA" id="ARBA00008190"/>
    </source>
</evidence>
<sequence>MIEQIQTLKELKRPELVNGPFAAFHSGPKHELFYFDTRRDSGVKEMDIVSRLSQDSSKFTKPQIASTDHGEISTGKTKVGHCRYQMIRGTCGTRRSVNVFFSLSAPGNTNFAQSFSNVLSERKRNNSSCSSSPPTSEKSSNSTAYFEPSTAMRVMANNEDADTSLPDTESEVSDKAVTALVSANDSVFTSGSNPVSSSPCILTFPAMSGACDVTASHPIHAQLTNERNASGLTDRLSSAYPTNGGAVLPAEPEPALQALHTQAGSNSYTDLRLFCEPFNTIQDRKLLSNYGSLTDDHILPSINRVSDQFNLVHPADLSTSSIDSTVAAASDVMSYMQQHGPLTYGHPDSLFTTHSRAHTIDQKSFSFWNKNDFELNRTPDGGTLFRDPQAPYNITLNPGQRSAPHVPMGLKHSLVAGNPPMTYNGRPQTEEMPGAPPGNMEQHVQLRNGNITDAINFRAVQPQGCYPYGSHEMEFKPELKNVLEVQIPHNQSHIPGHLCRPSMISGAMGQQNLQVGPIGLSGVVNPMHPRHAHVPHPIQEMEEINTKALAQRISAELKRYSIPQAVFAQRVLCRSQGTLSDLLRNPKPWSKLKSGRETFRRMWKWLQEPEFQRMSTLRLAACKRKEVEHVKTPDSRQSKKPRLVFTDIQRRTLHAIFKETKRPSKEMQSTIAQQLGLEVSTVANFFMNARRRSLDKWQEDCSKGSSLAGSPSPDSPSSRTGVINGANNLNACMMKETSDPSSNGPVSPTAHLRHSGNIITFSTSGSTAKSSDLTYNMGSRTDRVLRSSALAGAFSTHPSGSMNSNQNGHGGSLFQIVQRNAPIAATFVPSSVNQIGPKNIHNMGHRNLQLTSSPDSQQTHPVHHSNLAHQPNAFIGSTHQRHQQLTQHTGFVDRGEPFSSVQSNNISSSLTATTNAIPSESVYAHLNTPRPHPTLIFPSTGLHSQNSLGSSHLGLFHSSGTPAQGQLRSPHFLMRDFSGHSPFDHNFLSTMTSGQRVLTEQALEWCNSLAAANAANLATSDQSEMEQSKETKEYVISGHSKVAQPEGRNADNKPTDATGDDDLSIEQDGCSSLESVSQGPLDETESIERGDLDTLQTNYYNDSTMDPIKDDLSNLSEAICGLVGSNNTELDETIDDCDSDQT</sequence>
<feature type="DNA-binding region" description="Homeobox" evidence="8">
    <location>
        <begin position="638"/>
        <end position="697"/>
    </location>
</feature>
<evidence type="ECO:0000259" key="12">
    <source>
        <dbReference type="PROSITE" id="PS50071"/>
    </source>
</evidence>
<keyword evidence="4 8" id="KW-0238">DNA-binding</keyword>
<dbReference type="InterPro" id="IPR009057">
    <property type="entry name" value="Homeodomain-like_sf"/>
</dbReference>
<evidence type="ECO:0000313" key="15">
    <source>
        <dbReference type="Proteomes" id="UP000243686"/>
    </source>
</evidence>
<dbReference type="FunFam" id="1.10.260.40:FF:000005">
    <property type="entry name" value="One cut domain family member"/>
    <property type="match status" value="1"/>
</dbReference>
<dbReference type="GO" id="GO:0005634">
    <property type="term" value="C:nucleus"/>
    <property type="evidence" value="ECO:0007669"/>
    <property type="project" value="UniProtKB-SubCell"/>
</dbReference>
<dbReference type="SUPFAM" id="SSF47413">
    <property type="entry name" value="lambda repressor-like DNA-binding domains"/>
    <property type="match status" value="1"/>
</dbReference>
<keyword evidence="6 10" id="KW-0804">Transcription</keyword>
<evidence type="ECO:0000256" key="3">
    <source>
        <dbReference type="ARBA" id="ARBA00023015"/>
    </source>
</evidence>
<evidence type="ECO:0000256" key="9">
    <source>
        <dbReference type="RuleBase" id="RU000682"/>
    </source>
</evidence>
<dbReference type="GO" id="GO:0000981">
    <property type="term" value="F:DNA-binding transcription factor activity, RNA polymerase II-specific"/>
    <property type="evidence" value="ECO:0007669"/>
    <property type="project" value="TreeGrafter"/>
</dbReference>
<keyword evidence="15" id="KW-1185">Reference proteome</keyword>
<feature type="domain" description="CUT" evidence="13">
    <location>
        <begin position="535"/>
        <end position="621"/>
    </location>
</feature>
<dbReference type="CDD" id="cd00086">
    <property type="entry name" value="homeodomain"/>
    <property type="match status" value="1"/>
</dbReference>
<dbReference type="SMART" id="SM00389">
    <property type="entry name" value="HOX"/>
    <property type="match status" value="1"/>
</dbReference>
<evidence type="ECO:0000256" key="6">
    <source>
        <dbReference type="ARBA" id="ARBA00023163"/>
    </source>
</evidence>
<comment type="subcellular location">
    <subcellularLocation>
        <location evidence="1 8 9">Nucleus</location>
    </subcellularLocation>
</comment>
<dbReference type="SMART" id="SM01109">
    <property type="entry name" value="CUT"/>
    <property type="match status" value="1"/>
</dbReference>
<dbReference type="SUPFAM" id="SSF46689">
    <property type="entry name" value="Homeodomain-like"/>
    <property type="match status" value="1"/>
</dbReference>
<evidence type="ECO:0000313" key="14">
    <source>
        <dbReference type="EMBL" id="OON20045.1"/>
    </source>
</evidence>
<organism evidence="14 15">
    <name type="scientific">Opisthorchis viverrini</name>
    <name type="common">Southeast Asian liver fluke</name>
    <dbReference type="NCBI Taxonomy" id="6198"/>
    <lineage>
        <taxon>Eukaryota</taxon>
        <taxon>Metazoa</taxon>
        <taxon>Spiralia</taxon>
        <taxon>Lophotrochozoa</taxon>
        <taxon>Platyhelminthes</taxon>
        <taxon>Trematoda</taxon>
        <taxon>Digenea</taxon>
        <taxon>Opisthorchiida</taxon>
        <taxon>Opisthorchiata</taxon>
        <taxon>Opisthorchiidae</taxon>
        <taxon>Opisthorchis</taxon>
    </lineage>
</organism>
<feature type="domain" description="Homeobox" evidence="12">
    <location>
        <begin position="636"/>
        <end position="696"/>
    </location>
</feature>
<feature type="compositionally biased region" description="Polar residues" evidence="11">
    <location>
        <begin position="1069"/>
        <end position="1078"/>
    </location>
</feature>
<reference evidence="14 15" key="1">
    <citation type="submission" date="2015-03" db="EMBL/GenBank/DDBJ databases">
        <title>Draft genome of the nematode, Opisthorchis viverrini.</title>
        <authorList>
            <person name="Mitreva M."/>
        </authorList>
    </citation>
    <scope>NUCLEOTIDE SEQUENCE [LARGE SCALE GENOMIC DNA]</scope>
    <source>
        <strain evidence="14">Khon Kaen</strain>
    </source>
</reference>